<dbReference type="Pfam" id="PF23562">
    <property type="entry name" value="AMP-binding_C_3"/>
    <property type="match status" value="1"/>
</dbReference>
<dbReference type="EMBL" id="MU853556">
    <property type="protein sequence ID" value="KAK4147273.1"/>
    <property type="molecule type" value="Genomic_DNA"/>
</dbReference>
<dbReference type="PANTHER" id="PTHR43439">
    <property type="entry name" value="PHENYLACETATE-COENZYME A LIGASE"/>
    <property type="match status" value="1"/>
</dbReference>
<dbReference type="InterPro" id="IPR000873">
    <property type="entry name" value="AMP-dep_synth/lig_dom"/>
</dbReference>
<dbReference type="PROSITE" id="PS00012">
    <property type="entry name" value="PHOSPHOPANTETHEINE"/>
    <property type="match status" value="1"/>
</dbReference>
<dbReference type="RefSeq" id="XP_062640644.1">
    <property type="nucleotide sequence ID" value="XM_062785340.1"/>
</dbReference>
<dbReference type="Pfam" id="PF07993">
    <property type="entry name" value="NAD_binding_4"/>
    <property type="match status" value="1"/>
</dbReference>
<dbReference type="Proteomes" id="UP001302676">
    <property type="component" value="Unassembled WGS sequence"/>
</dbReference>
<accession>A0AAN6V9F2</accession>
<dbReference type="GO" id="GO:0031177">
    <property type="term" value="F:phosphopantetheine binding"/>
    <property type="evidence" value="ECO:0007669"/>
    <property type="project" value="InterPro"/>
</dbReference>
<dbReference type="Gene3D" id="3.40.50.12780">
    <property type="entry name" value="N-terminal domain of ligase-like"/>
    <property type="match status" value="1"/>
</dbReference>
<sequence length="1057" mass="115507">MGSLASDFLAPAVFVEQVAAETPDKVWAKYPEVIGKSDSIRPEIAWRDITWSQLSRAVEFTARWLEQELGPGNGEEPVAYTAVNDFRYPVVVMAALKAGYKSFLISPRNSLEGNLSLLNATQCVKFVHSAEFQGMVNGLAQATPNLQTAQIPEVADIFSAAEGTTDQGRGSKYLKDQETFVILHSSGSTGLPKPIYLKGGIFRVGAESLSMPAPEGRTNVHISIIRSELLLCTLPFFHVYGIMMLFNRSLYNQGPLTILPSGRPPTADLILHALEQVQPRSAVFPPSILEDIINIPGGLEKLGKLDAVYYGGAPLAKAIGDKITRVTQLVNTIGSTETFNFPNLNPVDPADWEYFEWNPQVGIEMEPTGEEGVAELVIKRQPGNPFQSVFHNFPDVDEYRPHDLYQQHPTKPALWKYIGRADDIIVLRNGEKTNPVSFEKAVEGHPWVKGAIVVGTAQLQAGLILEPQPEQAHLTLEAFLKEVWPAVEAANAESPAHAQVWRTMVALASPEKPFERAPKGSIIRKATNTLYEDEIKVLYEGPAETGGSQGKTGLLNNNQLRTVIQQAVQSVMAGRASELTDDANLFKLGADSLQVMQIRQALSAAGINCLTRAVYENPSINMLVRALGNGADNVAPTITISREEKMSAMIHKYTKFAPRATESVKPDSTFAVLLVGSTGALGTHLLYELLQNPAVERVYCLNRSDNAAERQVQAFSDRGLGIPDVASHPKVRFLTGETRHENFGLSPTEYADMQSDVNTILLNAWPVNFNSTLDSFEDVIVGVKRCVDFAAGSARQAHIGFVSSVASVLNFPAVRSREGDEVLVVPEEFEADNSLPARQGYGESKHVASSILAKAVKEGLVGGTVLRVGQLAGTAEAKGVWNRHEWLPSLIKTSKSLGKIPRSLGPSNDNIIWVPVDTAAKVITEFLPIGTQKEVDSTPASLNCFNVMNPQVTQWADLAKTVQDFYAEQGNELISVEFEEWLSDLRSIDAAQTPEQVAKFPGVKILDFYEGLRLEADIEGPELAFATKKGSARSSAMAGLRSLEGDLMRKWLVEWDF</sequence>
<dbReference type="InterPro" id="IPR009081">
    <property type="entry name" value="PP-bd_ACP"/>
</dbReference>
<dbReference type="InterPro" id="IPR042099">
    <property type="entry name" value="ANL_N_sf"/>
</dbReference>
<dbReference type="InterPro" id="IPR020845">
    <property type="entry name" value="AMP-binding_CS"/>
</dbReference>
<evidence type="ECO:0000256" key="2">
    <source>
        <dbReference type="ARBA" id="ARBA00022553"/>
    </source>
</evidence>
<dbReference type="AlphaFoldDB" id="A0AAN6V9F2"/>
<dbReference type="InterPro" id="IPR051414">
    <property type="entry name" value="Adenylate-forming_Reductase"/>
</dbReference>
<feature type="domain" description="Carrier" evidence="3">
    <location>
        <begin position="555"/>
        <end position="631"/>
    </location>
</feature>
<dbReference type="Gene3D" id="1.10.1200.10">
    <property type="entry name" value="ACP-like"/>
    <property type="match status" value="1"/>
</dbReference>
<keyword evidence="1" id="KW-0596">Phosphopantetheine</keyword>
<proteinExistence type="predicted"/>
<dbReference type="InterPro" id="IPR006162">
    <property type="entry name" value="Ppantetheine_attach_site"/>
</dbReference>
<dbReference type="Pfam" id="PF00550">
    <property type="entry name" value="PP-binding"/>
    <property type="match status" value="1"/>
</dbReference>
<evidence type="ECO:0000313" key="5">
    <source>
        <dbReference type="Proteomes" id="UP001302676"/>
    </source>
</evidence>
<dbReference type="InterPro" id="IPR013120">
    <property type="entry name" value="FAR_NAD-bd"/>
</dbReference>
<dbReference type="PROSITE" id="PS00455">
    <property type="entry name" value="AMP_BINDING"/>
    <property type="match status" value="1"/>
</dbReference>
<dbReference type="Pfam" id="PF00501">
    <property type="entry name" value="AMP-binding"/>
    <property type="match status" value="1"/>
</dbReference>
<dbReference type="InterPro" id="IPR020806">
    <property type="entry name" value="PKS_PP-bd"/>
</dbReference>
<organism evidence="4 5">
    <name type="scientific">Dichotomopilus funicola</name>
    <dbReference type="NCBI Taxonomy" id="1934379"/>
    <lineage>
        <taxon>Eukaryota</taxon>
        <taxon>Fungi</taxon>
        <taxon>Dikarya</taxon>
        <taxon>Ascomycota</taxon>
        <taxon>Pezizomycotina</taxon>
        <taxon>Sordariomycetes</taxon>
        <taxon>Sordariomycetidae</taxon>
        <taxon>Sordariales</taxon>
        <taxon>Chaetomiaceae</taxon>
        <taxon>Dichotomopilus</taxon>
    </lineage>
</organism>
<evidence type="ECO:0000256" key="1">
    <source>
        <dbReference type="ARBA" id="ARBA00022450"/>
    </source>
</evidence>
<dbReference type="SMART" id="SM00823">
    <property type="entry name" value="PKS_PP"/>
    <property type="match status" value="1"/>
</dbReference>
<keyword evidence="5" id="KW-1185">Reference proteome</keyword>
<reference evidence="4" key="2">
    <citation type="submission" date="2023-05" db="EMBL/GenBank/DDBJ databases">
        <authorList>
            <consortium name="Lawrence Berkeley National Laboratory"/>
            <person name="Steindorff A."/>
            <person name="Hensen N."/>
            <person name="Bonometti L."/>
            <person name="Westerberg I."/>
            <person name="Brannstrom I.O."/>
            <person name="Guillou S."/>
            <person name="Cros-Aarteil S."/>
            <person name="Calhoun S."/>
            <person name="Haridas S."/>
            <person name="Kuo A."/>
            <person name="Mondo S."/>
            <person name="Pangilinan J."/>
            <person name="Riley R."/>
            <person name="Labutti K."/>
            <person name="Andreopoulos B."/>
            <person name="Lipzen A."/>
            <person name="Chen C."/>
            <person name="Yanf M."/>
            <person name="Daum C."/>
            <person name="Ng V."/>
            <person name="Clum A."/>
            <person name="Ohm R."/>
            <person name="Martin F."/>
            <person name="Silar P."/>
            <person name="Natvig D."/>
            <person name="Lalanne C."/>
            <person name="Gautier V."/>
            <person name="Ament-Velasquez S.L."/>
            <person name="Kruys A."/>
            <person name="Hutchinson M.I."/>
            <person name="Powell A.J."/>
            <person name="Barry K."/>
            <person name="Miller A.N."/>
            <person name="Grigoriev I.V."/>
            <person name="Debuchy R."/>
            <person name="Gladieux P."/>
            <person name="Thoren M.H."/>
            <person name="Johannesson H."/>
        </authorList>
    </citation>
    <scope>NUCLEOTIDE SEQUENCE</scope>
    <source>
        <strain evidence="4">CBS 141.50</strain>
    </source>
</reference>
<protein>
    <submittedName>
        <fullName evidence="4">Peptide synthetase</fullName>
    </submittedName>
</protein>
<dbReference type="SUPFAM" id="SSF56801">
    <property type="entry name" value="Acetyl-CoA synthetase-like"/>
    <property type="match status" value="1"/>
</dbReference>
<keyword evidence="2" id="KW-0597">Phosphoprotein</keyword>
<evidence type="ECO:0000313" key="4">
    <source>
        <dbReference type="EMBL" id="KAK4147273.1"/>
    </source>
</evidence>
<dbReference type="InterPro" id="IPR036736">
    <property type="entry name" value="ACP-like_sf"/>
</dbReference>
<evidence type="ECO:0000259" key="3">
    <source>
        <dbReference type="PROSITE" id="PS50075"/>
    </source>
</evidence>
<dbReference type="SUPFAM" id="SSF51735">
    <property type="entry name" value="NAD(P)-binding Rossmann-fold domains"/>
    <property type="match status" value="1"/>
</dbReference>
<dbReference type="PROSITE" id="PS50075">
    <property type="entry name" value="CARRIER"/>
    <property type="match status" value="1"/>
</dbReference>
<dbReference type="InterPro" id="IPR036291">
    <property type="entry name" value="NAD(P)-bd_dom_sf"/>
</dbReference>
<comment type="caution">
    <text evidence="4">The sequence shown here is derived from an EMBL/GenBank/DDBJ whole genome shotgun (WGS) entry which is preliminary data.</text>
</comment>
<name>A0AAN6V9F2_9PEZI</name>
<dbReference type="PANTHER" id="PTHR43439:SF2">
    <property type="entry name" value="ENZYME, PUTATIVE (JCVI)-RELATED"/>
    <property type="match status" value="1"/>
</dbReference>
<dbReference type="GeneID" id="87821953"/>
<reference evidence="4" key="1">
    <citation type="journal article" date="2023" name="Mol. Phylogenet. Evol.">
        <title>Genome-scale phylogeny and comparative genomics of the fungal order Sordariales.</title>
        <authorList>
            <person name="Hensen N."/>
            <person name="Bonometti L."/>
            <person name="Westerberg I."/>
            <person name="Brannstrom I.O."/>
            <person name="Guillou S."/>
            <person name="Cros-Aarteil S."/>
            <person name="Calhoun S."/>
            <person name="Haridas S."/>
            <person name="Kuo A."/>
            <person name="Mondo S."/>
            <person name="Pangilinan J."/>
            <person name="Riley R."/>
            <person name="LaButti K."/>
            <person name="Andreopoulos B."/>
            <person name="Lipzen A."/>
            <person name="Chen C."/>
            <person name="Yan M."/>
            <person name="Daum C."/>
            <person name="Ng V."/>
            <person name="Clum A."/>
            <person name="Steindorff A."/>
            <person name="Ohm R.A."/>
            <person name="Martin F."/>
            <person name="Silar P."/>
            <person name="Natvig D.O."/>
            <person name="Lalanne C."/>
            <person name="Gautier V."/>
            <person name="Ament-Velasquez S.L."/>
            <person name="Kruys A."/>
            <person name="Hutchinson M.I."/>
            <person name="Powell A.J."/>
            <person name="Barry K."/>
            <person name="Miller A.N."/>
            <person name="Grigoriev I.V."/>
            <person name="Debuchy R."/>
            <person name="Gladieux P."/>
            <person name="Hiltunen Thoren M."/>
            <person name="Johannesson H."/>
        </authorList>
    </citation>
    <scope>NUCLEOTIDE SEQUENCE</scope>
    <source>
        <strain evidence="4">CBS 141.50</strain>
    </source>
</reference>
<dbReference type="SUPFAM" id="SSF47336">
    <property type="entry name" value="ACP-like"/>
    <property type="match status" value="1"/>
</dbReference>
<dbReference type="Gene3D" id="3.40.50.720">
    <property type="entry name" value="NAD(P)-binding Rossmann-like Domain"/>
    <property type="match status" value="1"/>
</dbReference>
<gene>
    <name evidence="4" type="ORF">C8A04DRAFT_9062</name>
</gene>